<accession>A0ABQ3K6A2</accession>
<keyword evidence="2" id="KW-1185">Reference proteome</keyword>
<comment type="caution">
    <text evidence="1">The sequence shown here is derived from an EMBL/GenBank/DDBJ whole genome shotgun (WGS) entry which is preliminary data.</text>
</comment>
<evidence type="ECO:0000313" key="1">
    <source>
        <dbReference type="EMBL" id="GHG03779.1"/>
    </source>
</evidence>
<dbReference type="Proteomes" id="UP000649955">
    <property type="component" value="Unassembled WGS sequence"/>
</dbReference>
<evidence type="ECO:0000313" key="2">
    <source>
        <dbReference type="Proteomes" id="UP000649955"/>
    </source>
</evidence>
<reference evidence="2" key="1">
    <citation type="journal article" date="2019" name="Int. J. Syst. Evol. Microbiol.">
        <title>The Global Catalogue of Microorganisms (GCM) 10K type strain sequencing project: providing services to taxonomists for standard genome sequencing and annotation.</title>
        <authorList>
            <consortium name="The Broad Institute Genomics Platform"/>
            <consortium name="The Broad Institute Genome Sequencing Center for Infectious Disease"/>
            <person name="Wu L."/>
            <person name="Ma J."/>
        </authorList>
    </citation>
    <scope>NUCLEOTIDE SEQUENCE [LARGE SCALE GENOMIC DNA]</scope>
    <source>
        <strain evidence="2">CGMCC 4.7680</strain>
    </source>
</reference>
<proteinExistence type="predicted"/>
<sequence length="93" mass="9999">MANPVDMIDSGGDAFRVVQPEGVLRLLHGLFHLRSDRLKAGDRGATIIEVAQVLSDSSHDGRVVSRCNDGDRWSVTVSATGAARPDGTRTEVR</sequence>
<protein>
    <submittedName>
        <fullName evidence="1">Uncharacterized protein</fullName>
    </submittedName>
</protein>
<name>A0ABQ3K6A2_9PSEU</name>
<gene>
    <name evidence="1" type="ORF">GCM10017567_19610</name>
</gene>
<organism evidence="1 2">
    <name type="scientific">Amycolatopsis bullii</name>
    <dbReference type="NCBI Taxonomy" id="941987"/>
    <lineage>
        <taxon>Bacteria</taxon>
        <taxon>Bacillati</taxon>
        <taxon>Actinomycetota</taxon>
        <taxon>Actinomycetes</taxon>
        <taxon>Pseudonocardiales</taxon>
        <taxon>Pseudonocardiaceae</taxon>
        <taxon>Amycolatopsis</taxon>
    </lineage>
</organism>
<dbReference type="EMBL" id="BNAW01000005">
    <property type="protein sequence ID" value="GHG03779.1"/>
    <property type="molecule type" value="Genomic_DNA"/>
</dbReference>